<protein>
    <submittedName>
        <fullName evidence="2">ATP-grasp domain-containing protein</fullName>
    </submittedName>
</protein>
<proteinExistence type="inferred from homology"/>
<comment type="caution">
    <text evidence="2">The sequence shown here is derived from an EMBL/GenBank/DDBJ whole genome shotgun (WGS) entry which is preliminary data.</text>
</comment>
<keyword evidence="3" id="KW-1185">Reference proteome</keyword>
<evidence type="ECO:0000313" key="3">
    <source>
        <dbReference type="Proteomes" id="UP001606302"/>
    </source>
</evidence>
<dbReference type="InterPro" id="IPR009772">
    <property type="entry name" value="CDC123"/>
</dbReference>
<gene>
    <name evidence="2" type="ORF">ACG04Q_05040</name>
</gene>
<dbReference type="Pfam" id="PF07065">
    <property type="entry name" value="D123"/>
    <property type="match status" value="1"/>
</dbReference>
<comment type="similarity">
    <text evidence="1">Belongs to the CDC123 family.</text>
</comment>
<organism evidence="2 3">
    <name type="scientific">Pelomonas lactea</name>
    <dbReference type="NCBI Taxonomy" id="3299030"/>
    <lineage>
        <taxon>Bacteria</taxon>
        <taxon>Pseudomonadati</taxon>
        <taxon>Pseudomonadota</taxon>
        <taxon>Betaproteobacteria</taxon>
        <taxon>Burkholderiales</taxon>
        <taxon>Sphaerotilaceae</taxon>
        <taxon>Roseateles</taxon>
    </lineage>
</organism>
<dbReference type="Proteomes" id="UP001606302">
    <property type="component" value="Unassembled WGS sequence"/>
</dbReference>
<reference evidence="2 3" key="1">
    <citation type="submission" date="2024-08" db="EMBL/GenBank/DDBJ databases">
        <authorList>
            <person name="Lu H."/>
        </authorList>
    </citation>
    <scope>NUCLEOTIDE SEQUENCE [LARGE SCALE GENOMIC DNA]</scope>
    <source>
        <strain evidence="2 3">DXS20W</strain>
    </source>
</reference>
<dbReference type="EMBL" id="JBIGHX010000002">
    <property type="protein sequence ID" value="MFG6460928.1"/>
    <property type="molecule type" value="Genomic_DNA"/>
</dbReference>
<name>A0ABW7GG62_9BURK</name>
<sequence>MSSTGTPVAPLPDPAWSWIEHWPAEVQAGSFRQRGLALGTAQVHALGRANGVQPARFDALPDGDRTLRVVEAALDALFAEFPGGAFVRLGSRSAKDTPLGLASGGQACTGAQALRLLSSGSRRVAHDLAWALQQQLTPWIWLREWQDIPWADEWRCFVRGGRLVGVGQYHAAQVLPSAHAGRARAALPELWRRAAQLSRALARPDFVFDVWLRDAGQAPLLIELNPWGPSTEAGLFEGDAGSEASLRWRPAAGEVAVEPFSAPS</sequence>
<accession>A0ABW7GG62</accession>
<dbReference type="RefSeq" id="WP_394509779.1">
    <property type="nucleotide sequence ID" value="NZ_JBIGHX010000002.1"/>
</dbReference>
<evidence type="ECO:0000256" key="1">
    <source>
        <dbReference type="ARBA" id="ARBA00011047"/>
    </source>
</evidence>
<dbReference type="PANTHER" id="PTHR15323">
    <property type="entry name" value="D123 PROTEIN"/>
    <property type="match status" value="1"/>
</dbReference>
<dbReference type="PANTHER" id="PTHR15323:SF6">
    <property type="entry name" value="CELL DIVISION CYCLE PROTEIN 123 HOMOLOG"/>
    <property type="match status" value="1"/>
</dbReference>
<evidence type="ECO:0000313" key="2">
    <source>
        <dbReference type="EMBL" id="MFG6460928.1"/>
    </source>
</evidence>